<proteinExistence type="predicted"/>
<name>A0ACA9Y596_9ASCO</name>
<gene>
    <name evidence="1" type="ORF">CLIB1444_03S05512</name>
</gene>
<organism evidence="1 2">
    <name type="scientific">[Candida] jaroonii</name>
    <dbReference type="NCBI Taxonomy" id="467808"/>
    <lineage>
        <taxon>Eukaryota</taxon>
        <taxon>Fungi</taxon>
        <taxon>Dikarya</taxon>
        <taxon>Ascomycota</taxon>
        <taxon>Saccharomycotina</taxon>
        <taxon>Pichiomycetes</taxon>
        <taxon>Debaryomycetaceae</taxon>
        <taxon>Yamadazyma</taxon>
    </lineage>
</organism>
<dbReference type="EMBL" id="CALSDN010000003">
    <property type="protein sequence ID" value="CAH6720149.1"/>
    <property type="molecule type" value="Genomic_DNA"/>
</dbReference>
<comment type="caution">
    <text evidence="1">The sequence shown here is derived from an EMBL/GenBank/DDBJ whole genome shotgun (WGS) entry which is preliminary data.</text>
</comment>
<dbReference type="Proteomes" id="UP001152531">
    <property type="component" value="Unassembled WGS sequence"/>
</dbReference>
<keyword evidence="2" id="KW-1185">Reference proteome</keyword>
<protein>
    <submittedName>
        <fullName evidence="1">Uncharacterized protein</fullName>
    </submittedName>
</protein>
<accession>A0ACA9Y596</accession>
<reference evidence="1" key="1">
    <citation type="submission" date="2022-06" db="EMBL/GenBank/DDBJ databases">
        <authorList>
            <person name="Legras J.-L."/>
            <person name="Devillers H."/>
            <person name="Grondin C."/>
        </authorList>
    </citation>
    <scope>NUCLEOTIDE SEQUENCE</scope>
    <source>
        <strain evidence="1">CLIB 1444</strain>
    </source>
</reference>
<evidence type="ECO:0000313" key="2">
    <source>
        <dbReference type="Proteomes" id="UP001152531"/>
    </source>
</evidence>
<sequence length="220" mass="25513">MYQILEFTQSYLLSHDSEPFYKFVNKAYDKPKFKFQVIKTRRIITMDSFNKEMSISSGRDFRLYVLLGPKTLPPREFKESFSLEEAFEDDVDLVFDPSNVEFVTVDDEYDMNNDLYRVLGSVGYSIKEDTAYMTAFTSYIRNLGPNMINLTIPRLSQFNVKGIEANCVREHQLFTYYTEKCGFQPSGQPDDICKVGKSLGSFSTAVAYRDFSVAFIYRPL</sequence>
<evidence type="ECO:0000313" key="1">
    <source>
        <dbReference type="EMBL" id="CAH6720149.1"/>
    </source>
</evidence>